<protein>
    <submittedName>
        <fullName evidence="5">Site-specific integrase</fullName>
    </submittedName>
</protein>
<accession>A0ABR9RSL7</accession>
<organism evidence="5 6">
    <name type="scientific">Nocardioides malaquae</name>
    <dbReference type="NCBI Taxonomy" id="2773426"/>
    <lineage>
        <taxon>Bacteria</taxon>
        <taxon>Bacillati</taxon>
        <taxon>Actinomycetota</taxon>
        <taxon>Actinomycetes</taxon>
        <taxon>Propionibacteriales</taxon>
        <taxon>Nocardioidaceae</taxon>
        <taxon>Nocardioides</taxon>
    </lineage>
</organism>
<dbReference type="PROSITE" id="PS51900">
    <property type="entry name" value="CB"/>
    <property type="match status" value="1"/>
</dbReference>
<dbReference type="InterPro" id="IPR013762">
    <property type="entry name" value="Integrase-like_cat_sf"/>
</dbReference>
<feature type="domain" description="Core-binding (CB)" evidence="4">
    <location>
        <begin position="59"/>
        <end position="146"/>
    </location>
</feature>
<dbReference type="InterPro" id="IPR010998">
    <property type="entry name" value="Integrase_recombinase_N"/>
</dbReference>
<sequence>MPDLRPRQVGRYRLHPEGVDEVTRRRAGEANKRGQLATLTGPFILRDGLAQSGAISLVDAFTIVKADWERQVAEGVISDGVIKTYLHTLSFFLGVAARLGVTLLGDVTPNVVLAWLQMPGKAGLSPARNVMWQRRSAMRSFLETCRVLGLVEHNAAHSVELPGRSTRYVRPYSDVEMGQLQRVSRSELGDLRTPAVLALVMCGASTKELINVTVADVDVANGRVWLCGGGYRQRDRWVTFLTDWTTEAITQRVTELRTTYGADADAVSLVYKPHPSQPTPTRQATAGNTVLLRLQKKARLHVPGVTRTESIREWTAATIYAETGSLIEVARRLGMASLDAAAHIVEYDWTSDIDTTPPPHRVATPEAGEQA</sequence>
<gene>
    <name evidence="5" type="ORF">IEQ44_07925</name>
</gene>
<evidence type="ECO:0000259" key="4">
    <source>
        <dbReference type="PROSITE" id="PS51900"/>
    </source>
</evidence>
<evidence type="ECO:0000256" key="3">
    <source>
        <dbReference type="PROSITE-ProRule" id="PRU01248"/>
    </source>
</evidence>
<dbReference type="Gene3D" id="1.10.443.10">
    <property type="entry name" value="Intergrase catalytic core"/>
    <property type="match status" value="1"/>
</dbReference>
<reference evidence="5 6" key="1">
    <citation type="submission" date="2020-10" db="EMBL/GenBank/DDBJ databases">
        <title>Nocardioides sp. isolated from sludge.</title>
        <authorList>
            <person name="Zhang X."/>
        </authorList>
    </citation>
    <scope>NUCLEOTIDE SEQUENCE [LARGE SCALE GENOMIC DNA]</scope>
    <source>
        <strain evidence="5 6">Y6</strain>
    </source>
</reference>
<dbReference type="Gene3D" id="1.10.150.130">
    <property type="match status" value="1"/>
</dbReference>
<evidence type="ECO:0000313" key="6">
    <source>
        <dbReference type="Proteomes" id="UP000756387"/>
    </source>
</evidence>
<comment type="caution">
    <text evidence="5">The sequence shown here is derived from an EMBL/GenBank/DDBJ whole genome shotgun (WGS) entry which is preliminary data.</text>
</comment>
<proteinExistence type="predicted"/>
<name>A0ABR9RSL7_9ACTN</name>
<dbReference type="InterPro" id="IPR044068">
    <property type="entry name" value="CB"/>
</dbReference>
<dbReference type="InterPro" id="IPR011010">
    <property type="entry name" value="DNA_brk_join_enz"/>
</dbReference>
<keyword evidence="2" id="KW-0233">DNA recombination</keyword>
<keyword evidence="6" id="KW-1185">Reference proteome</keyword>
<keyword evidence="1 3" id="KW-0238">DNA-binding</keyword>
<evidence type="ECO:0000256" key="2">
    <source>
        <dbReference type="ARBA" id="ARBA00023172"/>
    </source>
</evidence>
<dbReference type="EMBL" id="JADCSA010000006">
    <property type="protein sequence ID" value="MBE7324577.1"/>
    <property type="molecule type" value="Genomic_DNA"/>
</dbReference>
<dbReference type="SUPFAM" id="SSF56349">
    <property type="entry name" value="DNA breaking-rejoining enzymes"/>
    <property type="match status" value="1"/>
</dbReference>
<evidence type="ECO:0000313" key="5">
    <source>
        <dbReference type="EMBL" id="MBE7324577.1"/>
    </source>
</evidence>
<dbReference type="Proteomes" id="UP000756387">
    <property type="component" value="Unassembled WGS sequence"/>
</dbReference>
<evidence type="ECO:0000256" key="1">
    <source>
        <dbReference type="ARBA" id="ARBA00023125"/>
    </source>
</evidence>